<dbReference type="SUPFAM" id="SSF48452">
    <property type="entry name" value="TPR-like"/>
    <property type="match status" value="1"/>
</dbReference>
<protein>
    <recommendedName>
        <fullName evidence="5">Tetratricopeptide repeat protein</fullName>
    </recommendedName>
</protein>
<name>A0A8B3RSM9_ENTFL</name>
<evidence type="ECO:0000313" key="4">
    <source>
        <dbReference type="Proteomes" id="UP000292223"/>
    </source>
</evidence>
<comment type="caution">
    <text evidence="2">The sequence shown here is derived from an EMBL/GenBank/DDBJ whole genome shotgun (WGS) entry which is preliminary data.</text>
</comment>
<reference evidence="1 3" key="1">
    <citation type="submission" date="2018-10" db="EMBL/GenBank/DDBJ databases">
        <title>Genotypes and phenotypes of Enterococci isolated from broiler chickens.</title>
        <authorList>
            <person name="Muhammad A.R."/>
            <person name="Diarra M.S."/>
        </authorList>
    </citation>
    <scope>NUCLEOTIDE SEQUENCE [LARGE SCALE GENOMIC DNA]</scope>
    <source>
        <strain evidence="1 3">LIT2 A36'</strain>
    </source>
</reference>
<dbReference type="Gene3D" id="1.25.40.10">
    <property type="entry name" value="Tetratricopeptide repeat domain"/>
    <property type="match status" value="1"/>
</dbReference>
<organism evidence="2 4">
    <name type="scientific">Enterococcus faecalis</name>
    <name type="common">Streptococcus faecalis</name>
    <dbReference type="NCBI Taxonomy" id="1351"/>
    <lineage>
        <taxon>Bacteria</taxon>
        <taxon>Bacillati</taxon>
        <taxon>Bacillota</taxon>
        <taxon>Bacilli</taxon>
        <taxon>Lactobacillales</taxon>
        <taxon>Enterococcaceae</taxon>
        <taxon>Enterococcus</taxon>
    </lineage>
</organism>
<dbReference type="InterPro" id="IPR011990">
    <property type="entry name" value="TPR-like_helical_dom_sf"/>
</dbReference>
<accession>A0A8B3RSM9</accession>
<dbReference type="Proteomes" id="UP000281488">
    <property type="component" value="Unassembled WGS sequence"/>
</dbReference>
<evidence type="ECO:0008006" key="5">
    <source>
        <dbReference type="Google" id="ProtNLM"/>
    </source>
</evidence>
<dbReference type="Proteomes" id="UP000292223">
    <property type="component" value="Unassembled WGS sequence"/>
</dbReference>
<reference evidence="2 4" key="2">
    <citation type="submission" date="2019-02" db="EMBL/GenBank/DDBJ databases">
        <title>From farm to fork: dissemination of Tn554::fexA-optrA in linezolid-resistant Enterococcus faecalis clones from chicken feces and meat in Tunisia.</title>
        <authorList>
            <person name="Tedim A.P."/>
            <person name="Elghaieb H."/>
            <person name="Abbassi M.S."/>
            <person name="Novais C."/>
            <person name="Hassen A."/>
            <person name="Peixe L."/>
            <person name="Freitas A.R."/>
        </authorList>
    </citation>
    <scope>NUCLEOTIDE SEQUENCE [LARGE SCALE GENOMIC DNA]</scope>
    <source>
        <strain evidence="2 4">728T</strain>
    </source>
</reference>
<evidence type="ECO:0000313" key="1">
    <source>
        <dbReference type="EMBL" id="ROX30406.1"/>
    </source>
</evidence>
<dbReference type="SMART" id="SM00028">
    <property type="entry name" value="TPR"/>
    <property type="match status" value="1"/>
</dbReference>
<dbReference type="RefSeq" id="WP_002411952.1">
    <property type="nucleotide sequence ID" value="NZ_CP091901.1"/>
</dbReference>
<dbReference type="EMBL" id="RKMZ01000009">
    <property type="protein sequence ID" value="ROX30406.1"/>
    <property type="molecule type" value="Genomic_DNA"/>
</dbReference>
<gene>
    <name evidence="1" type="ORF">EGW16_13890</name>
    <name evidence="2" type="ORF">EU507_10700</name>
</gene>
<dbReference type="EMBL" id="SEWT01000007">
    <property type="protein sequence ID" value="RYU31544.1"/>
    <property type="molecule type" value="Genomic_DNA"/>
</dbReference>
<evidence type="ECO:0000313" key="3">
    <source>
        <dbReference type="Proteomes" id="UP000281488"/>
    </source>
</evidence>
<evidence type="ECO:0000313" key="2">
    <source>
        <dbReference type="EMBL" id="RYU31544.1"/>
    </source>
</evidence>
<sequence>MDKYLLNSTYIPLLISAKSCLEKRDFYLANKKILSAIHACFDRPEAYNLLGICYELQGKRKEAIKYFRISYFYDQSFVPASVNLQRIIENINKEIDFGI</sequence>
<dbReference type="InterPro" id="IPR019734">
    <property type="entry name" value="TPR_rpt"/>
</dbReference>
<proteinExistence type="predicted"/>
<dbReference type="AlphaFoldDB" id="A0A8B3RSM9"/>